<keyword evidence="7" id="KW-0812">Transmembrane</keyword>
<dbReference type="SUPFAM" id="SSF52096">
    <property type="entry name" value="ClpP/crotonase"/>
    <property type="match status" value="1"/>
</dbReference>
<dbReference type="EMBL" id="MFKX01000029">
    <property type="protein sequence ID" value="OGG57330.1"/>
    <property type="molecule type" value="Genomic_DNA"/>
</dbReference>
<evidence type="ECO:0000256" key="7">
    <source>
        <dbReference type="SAM" id="Phobius"/>
    </source>
</evidence>
<dbReference type="Pfam" id="PF17820">
    <property type="entry name" value="PDZ_6"/>
    <property type="match status" value="1"/>
</dbReference>
<dbReference type="GO" id="GO:0008236">
    <property type="term" value="F:serine-type peptidase activity"/>
    <property type="evidence" value="ECO:0007669"/>
    <property type="project" value="UniProtKB-KW"/>
</dbReference>
<keyword evidence="3 5" id="KW-0378">Hydrolase</keyword>
<evidence type="ECO:0000313" key="9">
    <source>
        <dbReference type="EMBL" id="OGG57330.1"/>
    </source>
</evidence>
<proteinExistence type="inferred from homology"/>
<dbReference type="GO" id="GO:0030288">
    <property type="term" value="C:outer membrane-bounded periplasmic space"/>
    <property type="evidence" value="ECO:0007669"/>
    <property type="project" value="TreeGrafter"/>
</dbReference>
<comment type="caution">
    <text evidence="9">The sequence shown here is derived from an EMBL/GenBank/DDBJ whole genome shotgun (WGS) entry which is preliminary data.</text>
</comment>
<evidence type="ECO:0000256" key="1">
    <source>
        <dbReference type="ARBA" id="ARBA00009179"/>
    </source>
</evidence>
<dbReference type="PROSITE" id="PS50106">
    <property type="entry name" value="PDZ"/>
    <property type="match status" value="1"/>
</dbReference>
<gene>
    <name evidence="9" type="ORF">A2853_02315</name>
</gene>
<dbReference type="GO" id="GO:0006508">
    <property type="term" value="P:proteolysis"/>
    <property type="evidence" value="ECO:0007669"/>
    <property type="project" value="UniProtKB-KW"/>
</dbReference>
<evidence type="ECO:0000256" key="6">
    <source>
        <dbReference type="SAM" id="MobiDB-lite"/>
    </source>
</evidence>
<dbReference type="PANTHER" id="PTHR32060:SF30">
    <property type="entry name" value="CARBOXY-TERMINAL PROCESSING PROTEASE CTPA"/>
    <property type="match status" value="1"/>
</dbReference>
<dbReference type="InterPro" id="IPR041489">
    <property type="entry name" value="PDZ_6"/>
</dbReference>
<feature type="transmembrane region" description="Helical" evidence="7">
    <location>
        <begin position="20"/>
        <end position="42"/>
    </location>
</feature>
<keyword evidence="7" id="KW-0472">Membrane</keyword>
<evidence type="ECO:0000256" key="4">
    <source>
        <dbReference type="ARBA" id="ARBA00022825"/>
    </source>
</evidence>
<dbReference type="CDD" id="cd07560">
    <property type="entry name" value="Peptidase_S41_CPP"/>
    <property type="match status" value="1"/>
</dbReference>
<dbReference type="NCBIfam" id="TIGR00225">
    <property type="entry name" value="prc"/>
    <property type="match status" value="1"/>
</dbReference>
<dbReference type="Gene3D" id="3.90.226.10">
    <property type="entry name" value="2-enoyl-CoA Hydratase, Chain A, domain 1"/>
    <property type="match status" value="1"/>
</dbReference>
<feature type="region of interest" description="Disordered" evidence="6">
    <location>
        <begin position="402"/>
        <end position="423"/>
    </location>
</feature>
<dbReference type="InterPro" id="IPR036034">
    <property type="entry name" value="PDZ_sf"/>
</dbReference>
<dbReference type="SMART" id="SM00245">
    <property type="entry name" value="TSPc"/>
    <property type="match status" value="1"/>
</dbReference>
<evidence type="ECO:0000259" key="8">
    <source>
        <dbReference type="PROSITE" id="PS50106"/>
    </source>
</evidence>
<dbReference type="CDD" id="cd06782">
    <property type="entry name" value="cpPDZ_CPP-like"/>
    <property type="match status" value="1"/>
</dbReference>
<dbReference type="SUPFAM" id="SSF50156">
    <property type="entry name" value="PDZ domain-like"/>
    <property type="match status" value="1"/>
</dbReference>
<dbReference type="SMART" id="SM00228">
    <property type="entry name" value="PDZ"/>
    <property type="match status" value="1"/>
</dbReference>
<reference evidence="9 10" key="1">
    <citation type="journal article" date="2016" name="Nat. Commun.">
        <title>Thousands of microbial genomes shed light on interconnected biogeochemical processes in an aquifer system.</title>
        <authorList>
            <person name="Anantharaman K."/>
            <person name="Brown C.T."/>
            <person name="Hug L.A."/>
            <person name="Sharon I."/>
            <person name="Castelle C.J."/>
            <person name="Probst A.J."/>
            <person name="Thomas B.C."/>
            <person name="Singh A."/>
            <person name="Wilkins M.J."/>
            <person name="Karaoz U."/>
            <person name="Brodie E.L."/>
            <person name="Williams K.H."/>
            <person name="Hubbard S.S."/>
            <person name="Banfield J.F."/>
        </authorList>
    </citation>
    <scope>NUCLEOTIDE SEQUENCE [LARGE SCALE GENOMIC DNA]</scope>
</reference>
<keyword evidence="7" id="KW-1133">Transmembrane helix</keyword>
<keyword evidence="2 5" id="KW-0645">Protease</keyword>
<comment type="similarity">
    <text evidence="1 5">Belongs to the peptidase S41A family.</text>
</comment>
<evidence type="ECO:0000313" key="10">
    <source>
        <dbReference type="Proteomes" id="UP000177958"/>
    </source>
</evidence>
<dbReference type="InterPro" id="IPR004447">
    <property type="entry name" value="Peptidase_S41A"/>
</dbReference>
<dbReference type="Gene3D" id="3.30.750.44">
    <property type="match status" value="1"/>
</dbReference>
<feature type="domain" description="PDZ" evidence="8">
    <location>
        <begin position="130"/>
        <end position="190"/>
    </location>
</feature>
<dbReference type="Gene3D" id="2.30.42.10">
    <property type="match status" value="1"/>
</dbReference>
<evidence type="ECO:0000256" key="5">
    <source>
        <dbReference type="RuleBase" id="RU004404"/>
    </source>
</evidence>
<dbReference type="PANTHER" id="PTHR32060">
    <property type="entry name" value="TAIL-SPECIFIC PROTEASE"/>
    <property type="match status" value="1"/>
</dbReference>
<protein>
    <recommendedName>
        <fullName evidence="8">PDZ domain-containing protein</fullName>
    </recommendedName>
</protein>
<keyword evidence="4 5" id="KW-0720">Serine protease</keyword>
<evidence type="ECO:0000256" key="3">
    <source>
        <dbReference type="ARBA" id="ARBA00022801"/>
    </source>
</evidence>
<dbReference type="InterPro" id="IPR001478">
    <property type="entry name" value="PDZ"/>
</dbReference>
<dbReference type="Proteomes" id="UP000177958">
    <property type="component" value="Unassembled WGS sequence"/>
</dbReference>
<feature type="compositionally biased region" description="Basic and acidic residues" evidence="6">
    <location>
        <begin position="402"/>
        <end position="416"/>
    </location>
</feature>
<dbReference type="AlphaFoldDB" id="A0A1F6D7N1"/>
<dbReference type="Pfam" id="PF03572">
    <property type="entry name" value="Peptidase_S41"/>
    <property type="match status" value="1"/>
</dbReference>
<sequence>MLEEGETQQLPFRAAAHVRVRTMAAACIVVLAIGFAFGYTFAAGKGPVSGALLGAPADVDFSPVWKAWRTIDEKFVPAAVATSTRLATSTDEANRTRVWGMIQGLAESLGDPYTFFLPPKENEIFAEDISGEFSGVGMEIAVRDQVITVVSPLKGTPAERAGIKSGDRVLEIDGASTEGMDISTAVSRIRGPKGTQVALLIMREGFNAPRAFKVTREVINIPTVITTARPDGVFVIEIRNFTANSPTLFRSALREFVESGYSRLILDLRGNPGGYLEAAVDMASWFLPSGKVVVTEDYAGHAENIAHRSRGYDIFNENLRMVILVDRGSASASEILAGALRYHGIGEMVGDRTFGKGSVQELVEITSKTALKLTVARWLGPDGEQIPLDGIKPDVEVKISEEDIKAGEDPQLDKAVELLNPTS</sequence>
<dbReference type="GO" id="GO:0007165">
    <property type="term" value="P:signal transduction"/>
    <property type="evidence" value="ECO:0007669"/>
    <property type="project" value="TreeGrafter"/>
</dbReference>
<evidence type="ECO:0000256" key="2">
    <source>
        <dbReference type="ARBA" id="ARBA00022670"/>
    </source>
</evidence>
<dbReference type="InterPro" id="IPR005151">
    <property type="entry name" value="Tail-specific_protease"/>
</dbReference>
<dbReference type="InterPro" id="IPR029045">
    <property type="entry name" value="ClpP/crotonase-like_dom_sf"/>
</dbReference>
<organism evidence="9 10">
    <name type="scientific">Candidatus Kaiserbacteria bacterium RIFCSPHIGHO2_01_FULL_55_17</name>
    <dbReference type="NCBI Taxonomy" id="1798484"/>
    <lineage>
        <taxon>Bacteria</taxon>
        <taxon>Candidatus Kaiseribacteriota</taxon>
    </lineage>
</organism>
<name>A0A1F6D7N1_9BACT</name>
<accession>A0A1F6D7N1</accession>
<dbReference type="FunFam" id="2.30.42.10:FF:000063">
    <property type="entry name" value="Peptidase, S41 family"/>
    <property type="match status" value="1"/>
</dbReference>
<dbReference type="GO" id="GO:0004175">
    <property type="term" value="F:endopeptidase activity"/>
    <property type="evidence" value="ECO:0007669"/>
    <property type="project" value="TreeGrafter"/>
</dbReference>